<evidence type="ECO:0000313" key="3">
    <source>
        <dbReference type="EMBL" id="ORZ07439.1"/>
    </source>
</evidence>
<feature type="domain" description="Heterokaryon incompatibility" evidence="2">
    <location>
        <begin position="3"/>
        <end position="89"/>
    </location>
</feature>
<dbReference type="AlphaFoldDB" id="A0A1X2I1Z5"/>
<reference evidence="3 4" key="1">
    <citation type="submission" date="2016-07" db="EMBL/GenBank/DDBJ databases">
        <title>Pervasive Adenine N6-methylation of Active Genes in Fungi.</title>
        <authorList>
            <consortium name="DOE Joint Genome Institute"/>
            <person name="Mondo S.J."/>
            <person name="Dannebaum R.O."/>
            <person name="Kuo R.C."/>
            <person name="Labutti K."/>
            <person name="Haridas S."/>
            <person name="Kuo A."/>
            <person name="Salamov A."/>
            <person name="Ahrendt S.R."/>
            <person name="Lipzen A."/>
            <person name="Sullivan W."/>
            <person name="Andreopoulos W.B."/>
            <person name="Clum A."/>
            <person name="Lindquist E."/>
            <person name="Daum C."/>
            <person name="Ramamoorthy G.K."/>
            <person name="Gryganskyi A."/>
            <person name="Culley D."/>
            <person name="Magnuson J.K."/>
            <person name="James T.Y."/>
            <person name="O'Malley M.A."/>
            <person name="Stajich J.E."/>
            <person name="Spatafora J.W."/>
            <person name="Visel A."/>
            <person name="Grigoriev I.V."/>
        </authorList>
    </citation>
    <scope>NUCLEOTIDE SEQUENCE [LARGE SCALE GENOMIC DNA]</scope>
    <source>
        <strain evidence="3 4">NRRL 1336</strain>
    </source>
</reference>
<feature type="region of interest" description="Disordered" evidence="1">
    <location>
        <begin position="195"/>
        <end position="229"/>
    </location>
</feature>
<gene>
    <name evidence="3" type="ORF">BCR42DRAFT_426254</name>
</gene>
<dbReference type="InterPro" id="IPR010730">
    <property type="entry name" value="HET"/>
</dbReference>
<dbReference type="PANTHER" id="PTHR24148:SF64">
    <property type="entry name" value="HETEROKARYON INCOMPATIBILITY DOMAIN-CONTAINING PROTEIN"/>
    <property type="match status" value="1"/>
</dbReference>
<dbReference type="Proteomes" id="UP000193560">
    <property type="component" value="Unassembled WGS sequence"/>
</dbReference>
<dbReference type="InterPro" id="IPR052895">
    <property type="entry name" value="HetReg/Transcr_Mod"/>
</dbReference>
<keyword evidence="4" id="KW-1185">Reference proteome</keyword>
<protein>
    <recommendedName>
        <fullName evidence="2">Heterokaryon incompatibility domain-containing protein</fullName>
    </recommendedName>
</protein>
<comment type="caution">
    <text evidence="3">The sequence shown here is derived from an EMBL/GenBank/DDBJ whole genome shotgun (WGS) entry which is preliminary data.</text>
</comment>
<name>A0A1X2I1Z5_9FUNG</name>
<dbReference type="PANTHER" id="PTHR24148">
    <property type="entry name" value="ANKYRIN REPEAT DOMAIN-CONTAINING PROTEIN 39 HOMOLOG-RELATED"/>
    <property type="match status" value="1"/>
</dbReference>
<dbReference type="Pfam" id="PF06985">
    <property type="entry name" value="HET"/>
    <property type="match status" value="1"/>
</dbReference>
<dbReference type="EMBL" id="MCGE01000035">
    <property type="protein sequence ID" value="ORZ07439.1"/>
    <property type="molecule type" value="Genomic_DNA"/>
</dbReference>
<evidence type="ECO:0000313" key="4">
    <source>
        <dbReference type="Proteomes" id="UP000193560"/>
    </source>
</evidence>
<organism evidence="3 4">
    <name type="scientific">Absidia repens</name>
    <dbReference type="NCBI Taxonomy" id="90262"/>
    <lineage>
        <taxon>Eukaryota</taxon>
        <taxon>Fungi</taxon>
        <taxon>Fungi incertae sedis</taxon>
        <taxon>Mucoromycota</taxon>
        <taxon>Mucoromycotina</taxon>
        <taxon>Mucoromycetes</taxon>
        <taxon>Mucorales</taxon>
        <taxon>Cunninghamellaceae</taxon>
        <taxon>Absidia</taxon>
    </lineage>
</organism>
<proteinExistence type="predicted"/>
<accession>A0A1X2I1Z5</accession>
<evidence type="ECO:0000256" key="1">
    <source>
        <dbReference type="SAM" id="MobiDB-lite"/>
    </source>
</evidence>
<feature type="compositionally biased region" description="Basic and acidic residues" evidence="1">
    <location>
        <begin position="202"/>
        <end position="229"/>
    </location>
</feature>
<dbReference type="OrthoDB" id="3553147at2759"/>
<evidence type="ECO:0000259" key="2">
    <source>
        <dbReference type="Pfam" id="PF06985"/>
    </source>
</evidence>
<sequence length="648" mass="75836">MAYVALSYRWGELQETLIDTQVGYIASVTSFHLEDFYELCLMMTHEADLQHIKYVWVDAICVDQTNYVRRKSTIYQMTNIYDQASYIVAVPDLHAAYLRRTLIKNVDIMDGSRRHGEYIYHLIHGNVDQLAIIEKTFLDDDAKVPNDPVLRQWLTKYTDHFMDGFMKYKGHYGNYDPVEALDHIYETSLSSVTSSASTSPHYVDDNHDDNSEPKRKRTKTESEPNGDHASFEKLHHCANVDCPLNFFDRQSDGSIPYMINHVDRTDHRPWKQLIHDRSTSIRQSMEFLTDLIVDWSSRVWVISEYHLAKKKNNLKFWFTQLMPDTDKILSICCSHHKGFLFFKFDFDGPSAVILNTKDDLFSTPDVTAETRSSSSNPVYLKLHHTLMRQLNRQTFLEMILKSNASKNEDRFYSILPLSEYQRELVNKNAVDQWNINTLLSVKLKLFEFMTTRDKLNLLFMSCNKSTSNIGRVLPTFATSTISSATPSDYLTPEDDDDDNFPCNFDLANDATILFHQPNNDTNDRYYYLNVKPMEYYKMASTREWFSYRRRLRVALLKRLQIHDDDNDATDASSSTPIDVLCIPLYGEKTISNAHRRDKTLDNHYIILVGNFIKNKWVLDWWRRYFNLADANDWTHHYFSSEGPGFCIY</sequence>